<evidence type="ECO:0000256" key="5">
    <source>
        <dbReference type="SAM" id="MobiDB-lite"/>
    </source>
</evidence>
<evidence type="ECO:0000313" key="7">
    <source>
        <dbReference type="EMBL" id="MCG2430297.1"/>
    </source>
</evidence>
<evidence type="ECO:0000256" key="2">
    <source>
        <dbReference type="ARBA" id="ARBA00022692"/>
    </source>
</evidence>
<evidence type="ECO:0000259" key="6">
    <source>
        <dbReference type="Pfam" id="PF04357"/>
    </source>
</evidence>
<organism evidence="7 8">
    <name type="scientific">Aequorivita xiaoshiensis</name>
    <dbReference type="NCBI Taxonomy" id="2874476"/>
    <lineage>
        <taxon>Bacteria</taxon>
        <taxon>Pseudomonadati</taxon>
        <taxon>Bacteroidota</taxon>
        <taxon>Flavobacteriia</taxon>
        <taxon>Flavobacteriales</taxon>
        <taxon>Flavobacteriaceae</taxon>
        <taxon>Aequorivita</taxon>
    </lineage>
</organism>
<dbReference type="InterPro" id="IPR052894">
    <property type="entry name" value="AsmA-related"/>
</dbReference>
<sequence length="1706" mass="189675">MKKKKEKNKKNRKYRVLRIIGRVFLVLILLLILLLLFIRSPWGQDIIVQRAVKYVSNKTHTKVDIEKLFITFDGNIMLQGVYLEDKKGDTLIYSKSLEADVPFLPIIRGNGIGVEYLKWEGLRANVIRKDSIAGYNFQFLIDAFASSDTTVAKNDTASEPLNLILGNISIKDFNVVFNDSVSGINSQFKLGALSLQMKKTDLENMDFRASEASISNTHIKYIQSPVPPTPPSDSPLPYIALEELSLKNVFVDYQSYADRIAANLELSDLYLELEKADLSNNEIAIGEFSLNNSIIAINTETEVNDITQKTEEIKEEVKSDIQKSEWPEFKFAVNNFDLKGNNISYFVGKQKVKKGLFNSNAIALQDLNLKANDVFLKNKKAGLQLKSLTFQEGSGLNLIELALDLNITDTKLNLDNLGLVLNNNRLKGNVHLDYVSLADLIEVPNKTKVALNFPTFQVDLREVFKFQPELRKNQYLQTVSKKYISGNVQASGYLSAINIPDMTVNWGNSTRISATGLIENVLEPDNLEFDIPHFASNTERTDLIQFVSEKELGVSLPENISLNGSAKGNLKDVEAKANLTTTQGVATVDGHFTNDSKISFDADVDIKEYKLNELLQNDQLGTLNLNIKTSGSGTDLNSLDAKLEAVISSFQFNNYAIKDLAINGDIKDGKGNLVSAYKDENINLDFNTKVILDSIATSANAHLKIIGANLKSLGLMDRDVRTAFTLDADFDITKDGLDVISTIGDGVVVYDNKTYILGDVLATAHTRSDTTSVWVNNKIVQLSLESNTNPELFSKAIQRHVSSYFSRDIIMADTISNPIKLNVKGRIAEAPVLNEVFLVNVKKLDTIKLSVDFDEAARKLKANIQAPNIVYGSNQLDSLSLTMDTDKDKFVFDLGFKNIKGGPLDIPKTNITGNQQDNKMNLSFKSVYKDSTLINIQSQITGTSEQLRFHVIPEHLILDRSKWLTPKDNEVLIRKDNLEFNNFKFSKGDEMVELSDKLPNVPENHAAITFNNFKLSEILNYLNPSDEIAKGNLNGNLVTINPFGDMGLLADLAVDNLNFLNVDLGTMTVDAKSKGENSYDFNLALEEGEVDLDLTGDYIANQKDAQIDLDLVINEFKMKALEGFSLGEIKNGKGAFSGRFNVTGSIAEPNYEGKLIFNNADFTIAKLNAPFTLKNETLSVNNDGFFMNGFTVRDENQNQLVLSGEVGTKNFINPTFNLKINAKDFQVLNATKDDNDFLYGKASFNADATLTGDMLVPNLDANITVNDATDITYVLPSSSVSIEERDGVVVFVNRENRDAILTQTAEKTATLTGLDVRAFLTIGNEAKVKIIIDQETGDNFEVYGAGEFDFTMNPTGRMNLSGVYNVAGGHYEMNLYNLVNRRFELAPESRVSWSGDPFDAKLDIKAVYNLKASASALMAPISSGADPSVKNKYKQVLPFSVYLNIDGELTKPIIAFDLDMPEDEQGAIGGQVYGRIQQVNNQEDELNRQVFSLLVLNRFYPEPGSDGSAGGFATVARDNLNDAISDQLNNFSNNLLGSSGIQLDFGLNSYTDYQGETAQERTQLDIAAQKKLFNDRLIVRVGSEVDIQGSGSNEEEAPIIGDVSLEYLITENGRYRLKGFRKNQFENVVDGQTIVSGIALIFTQEFNKFDELWQAILNGETKQEKAEKEALEKEKERIEKEEKEIKKNMENEEEDDEQTNDSKSEK</sequence>
<evidence type="ECO:0000256" key="4">
    <source>
        <dbReference type="ARBA" id="ARBA00023136"/>
    </source>
</evidence>
<proteinExistence type="predicted"/>
<dbReference type="PANTHER" id="PTHR30441">
    <property type="entry name" value="DUF748 DOMAIN-CONTAINING PROTEIN"/>
    <property type="match status" value="1"/>
</dbReference>
<feature type="region of interest" description="Disordered" evidence="5">
    <location>
        <begin position="1662"/>
        <end position="1706"/>
    </location>
</feature>
<dbReference type="GO" id="GO:0090313">
    <property type="term" value="P:regulation of protein targeting to membrane"/>
    <property type="evidence" value="ECO:0007669"/>
    <property type="project" value="TreeGrafter"/>
</dbReference>
<name>A0A9X1R1X0_9FLAO</name>
<dbReference type="PANTHER" id="PTHR30441:SF8">
    <property type="entry name" value="DUF748 DOMAIN-CONTAINING PROTEIN"/>
    <property type="match status" value="1"/>
</dbReference>
<feature type="compositionally biased region" description="Basic and acidic residues" evidence="5">
    <location>
        <begin position="1662"/>
        <end position="1690"/>
    </location>
</feature>
<keyword evidence="8" id="KW-1185">Reference proteome</keyword>
<dbReference type="GO" id="GO:0009306">
    <property type="term" value="P:protein secretion"/>
    <property type="evidence" value="ECO:0007669"/>
    <property type="project" value="InterPro"/>
</dbReference>
<feature type="domain" description="Translocation and assembly module TamB C-terminal" evidence="6">
    <location>
        <begin position="1190"/>
        <end position="1646"/>
    </location>
</feature>
<dbReference type="GO" id="GO:0005886">
    <property type="term" value="C:plasma membrane"/>
    <property type="evidence" value="ECO:0007669"/>
    <property type="project" value="InterPro"/>
</dbReference>
<gene>
    <name evidence="7" type="ORF">K8344_04120</name>
</gene>
<evidence type="ECO:0000256" key="1">
    <source>
        <dbReference type="ARBA" id="ARBA00004167"/>
    </source>
</evidence>
<dbReference type="Proteomes" id="UP001139462">
    <property type="component" value="Unassembled WGS sequence"/>
</dbReference>
<comment type="subcellular location">
    <subcellularLocation>
        <location evidence="1">Membrane</location>
        <topology evidence="1">Single-pass membrane protein</topology>
    </subcellularLocation>
</comment>
<reference evidence="7" key="1">
    <citation type="submission" date="2021-09" db="EMBL/GenBank/DDBJ databases">
        <title>Genome of Aequorivita sp. strain F64183.</title>
        <authorList>
            <person name="Wang Y."/>
        </authorList>
    </citation>
    <scope>NUCLEOTIDE SEQUENCE</scope>
    <source>
        <strain evidence="7">F64183</strain>
    </source>
</reference>
<keyword evidence="3" id="KW-1133">Transmembrane helix</keyword>
<keyword evidence="4" id="KW-0472">Membrane</keyword>
<accession>A0A9X1R1X0</accession>
<dbReference type="RefSeq" id="WP_237606999.1">
    <property type="nucleotide sequence ID" value="NZ_JAIRBB010000002.1"/>
</dbReference>
<dbReference type="Pfam" id="PF04357">
    <property type="entry name" value="TamB"/>
    <property type="match status" value="1"/>
</dbReference>
<protein>
    <submittedName>
        <fullName evidence="7">Translocation/assembly module TamB</fullName>
    </submittedName>
</protein>
<evidence type="ECO:0000256" key="3">
    <source>
        <dbReference type="ARBA" id="ARBA00022989"/>
    </source>
</evidence>
<evidence type="ECO:0000313" key="8">
    <source>
        <dbReference type="Proteomes" id="UP001139462"/>
    </source>
</evidence>
<comment type="caution">
    <text evidence="7">The sequence shown here is derived from an EMBL/GenBank/DDBJ whole genome shotgun (WGS) entry which is preliminary data.</text>
</comment>
<dbReference type="InterPro" id="IPR007452">
    <property type="entry name" value="TamB_C"/>
</dbReference>
<dbReference type="EMBL" id="JAIRBB010000002">
    <property type="protein sequence ID" value="MCG2430297.1"/>
    <property type="molecule type" value="Genomic_DNA"/>
</dbReference>
<keyword evidence="2" id="KW-0812">Transmembrane</keyword>